<feature type="domain" description="DUF4346" evidence="1">
    <location>
        <begin position="5"/>
        <end position="88"/>
    </location>
</feature>
<keyword evidence="2" id="KW-0934">Plastid</keyword>
<evidence type="ECO:0000259" key="1">
    <source>
        <dbReference type="Pfam" id="PF14251"/>
    </source>
</evidence>
<dbReference type="InterPro" id="IPR025595">
    <property type="entry name" value="PterinBD-DUF4346"/>
</dbReference>
<organism evidence="2">
    <name type="scientific">Dasyclonium flaccidum</name>
    <dbReference type="NCBI Taxonomy" id="2007274"/>
    <lineage>
        <taxon>Eukaryota</taxon>
        <taxon>Rhodophyta</taxon>
        <taxon>Florideophyceae</taxon>
        <taxon>Rhodymeniophycidae</taxon>
        <taxon>Ceramiales</taxon>
        <taxon>Rhodomelaceae</taxon>
        <taxon>Polyzonieae</taxon>
        <taxon>Dasyclonium</taxon>
    </lineage>
</organism>
<dbReference type="EMBL" id="MF101443">
    <property type="protein sequence ID" value="ARW66591.1"/>
    <property type="molecule type" value="Genomic_DNA"/>
</dbReference>
<evidence type="ECO:0000313" key="2">
    <source>
        <dbReference type="EMBL" id="ARW66591.1"/>
    </source>
</evidence>
<gene>
    <name evidence="2" type="primary">ConsOrf2</name>
</gene>
<proteinExistence type="predicted"/>
<sequence>MDKEYFLIRLDNKKKIELYYFNNYINNIKLLNSFIYPICFTASNSYLMFNLISLHTSLNILSTQHKLYLGREICKAEIAIEINQQYIQN</sequence>
<protein>
    <recommendedName>
        <fullName evidence="1">DUF4346 domain-containing protein</fullName>
    </recommendedName>
</protein>
<dbReference type="AlphaFoldDB" id="A0A1Z1MLG5"/>
<geneLocation type="chloroplast" evidence="2"/>
<keyword evidence="2" id="KW-0150">Chloroplast</keyword>
<accession>A0A1Z1MLG5</accession>
<dbReference type="Pfam" id="PF14251">
    <property type="entry name" value="PterinBD-DUF4346"/>
    <property type="match status" value="1"/>
</dbReference>
<dbReference type="RefSeq" id="YP_009397405.1">
    <property type="nucleotide sequence ID" value="NC_035287.1"/>
</dbReference>
<dbReference type="GeneID" id="33359760"/>
<reference evidence="2" key="1">
    <citation type="journal article" date="2017" name="J. Phycol.">
        <title>Analysis of chloroplast genomes and a supermatrix inform reclassification of the Rhodomelaceae (Rhodophyta).</title>
        <authorList>
            <person name="Diaz-Tapia P."/>
            <person name="Maggs C.A."/>
            <person name="West J.A."/>
            <person name="Verbruggen H."/>
        </authorList>
    </citation>
    <scope>NUCLEOTIDE SEQUENCE</scope>
    <source>
        <strain evidence="2">PD1087</strain>
    </source>
</reference>
<name>A0A1Z1MLG5_9FLOR</name>